<dbReference type="PROSITE" id="PS01359">
    <property type="entry name" value="ZF_PHD_1"/>
    <property type="match status" value="2"/>
</dbReference>
<dbReference type="InterPro" id="IPR051188">
    <property type="entry name" value="PHD-type_Zinc_Finger"/>
</dbReference>
<evidence type="ECO:0000256" key="5">
    <source>
        <dbReference type="ARBA" id="ARBA00022771"/>
    </source>
</evidence>
<evidence type="ECO:0000256" key="1">
    <source>
        <dbReference type="ARBA" id="ARBA00004123"/>
    </source>
</evidence>
<accession>A0AAD7SBG2</accession>
<comment type="subcellular location">
    <subcellularLocation>
        <location evidence="1">Nucleus</location>
    </subcellularLocation>
</comment>
<dbReference type="InterPro" id="IPR034732">
    <property type="entry name" value="EPHD"/>
</dbReference>
<evidence type="ECO:0000313" key="16">
    <source>
        <dbReference type="Proteomes" id="UP001221898"/>
    </source>
</evidence>
<evidence type="ECO:0000256" key="6">
    <source>
        <dbReference type="ARBA" id="ARBA00022786"/>
    </source>
</evidence>
<organism evidence="15 16">
    <name type="scientific">Aldrovandia affinis</name>
    <dbReference type="NCBI Taxonomy" id="143900"/>
    <lineage>
        <taxon>Eukaryota</taxon>
        <taxon>Metazoa</taxon>
        <taxon>Chordata</taxon>
        <taxon>Craniata</taxon>
        <taxon>Vertebrata</taxon>
        <taxon>Euteleostomi</taxon>
        <taxon>Actinopterygii</taxon>
        <taxon>Neopterygii</taxon>
        <taxon>Teleostei</taxon>
        <taxon>Notacanthiformes</taxon>
        <taxon>Halosauridae</taxon>
        <taxon>Aldrovandia</taxon>
    </lineage>
</organism>
<feature type="compositionally biased region" description="Polar residues" evidence="11">
    <location>
        <begin position="296"/>
        <end position="312"/>
    </location>
</feature>
<evidence type="ECO:0000256" key="10">
    <source>
        <dbReference type="PROSITE-ProRule" id="PRU00175"/>
    </source>
</evidence>
<keyword evidence="8" id="KW-0539">Nucleus</keyword>
<dbReference type="PANTHER" id="PTHR12420">
    <property type="entry name" value="PHD FINGER PROTEIN"/>
    <property type="match status" value="1"/>
</dbReference>
<evidence type="ECO:0000313" key="15">
    <source>
        <dbReference type="EMBL" id="KAJ8399475.1"/>
    </source>
</evidence>
<evidence type="ECO:0000259" key="12">
    <source>
        <dbReference type="PROSITE" id="PS50089"/>
    </source>
</evidence>
<keyword evidence="16" id="KW-1185">Reference proteome</keyword>
<gene>
    <name evidence="15" type="ORF">AAFF_G00411870</name>
</gene>
<keyword evidence="4" id="KW-0479">Metal-binding</keyword>
<dbReference type="PANTHER" id="PTHR12420:SF42">
    <property type="entry name" value="G2_M PHASE-SPECIFIC E3 UBIQUITIN-PROTEIN LIGASE"/>
    <property type="match status" value="1"/>
</dbReference>
<dbReference type="InterPro" id="IPR001965">
    <property type="entry name" value="Znf_PHD"/>
</dbReference>
<dbReference type="Proteomes" id="UP001221898">
    <property type="component" value="Unassembled WGS sequence"/>
</dbReference>
<dbReference type="GO" id="GO:0004842">
    <property type="term" value="F:ubiquitin-protein transferase activity"/>
    <property type="evidence" value="ECO:0007669"/>
    <property type="project" value="InterPro"/>
</dbReference>
<keyword evidence="6 9" id="KW-0833">Ubl conjugation pathway</keyword>
<dbReference type="InterPro" id="IPR035983">
    <property type="entry name" value="Hect_E3_ubiquitin_ligase"/>
</dbReference>
<dbReference type="SUPFAM" id="SSF56204">
    <property type="entry name" value="Hect, E3 ligase catalytic domain"/>
    <property type="match status" value="1"/>
</dbReference>
<dbReference type="GO" id="GO:0008270">
    <property type="term" value="F:zinc ion binding"/>
    <property type="evidence" value="ECO:0007669"/>
    <property type="project" value="UniProtKB-KW"/>
</dbReference>
<dbReference type="InterPro" id="IPR042013">
    <property type="entry name" value="PHF7/G2E3_ePHD"/>
</dbReference>
<dbReference type="CDD" id="cd15669">
    <property type="entry name" value="ePHD_PHF7_G2E3_like"/>
    <property type="match status" value="1"/>
</dbReference>
<sequence length="675" mass="75818">MKRIRCSEDKNSARECCVLCKLSENSPDKYGEKVTLKQDGLTVHYFCLLMSSGVYQRGQDDEGVYGFLVEDIKCEIRRSSRLKCGVCKKKGASVGCSIKSCRKNVHLPCGIRDEFIFQFTGLFPSFCKEHHPTQSQSAGSHLSCPLSCSVCLDPIEPILSYTVLKCPCCHSSWFHRECIQHQAYSAALFFFKCTICSNKDQFQQEMLRMGIHIPERDASWELEDNAYEELLQVYQRCDALKCRCPSGRQYCSSVGKWEIVCCKFCGSSGTHRRCSSLTLCNNMWACLDCRPAVNGDGSSPKQQTPRSGPRNATRQRKRPPSSLHSGVVCNRSSLQGGSPQEILHGLASQISQRQSVIVVMKGDGAFEAALRVLRHPSFTPHHALAELQNSTLFEGPEDAKNLTLDSRALRDDLYFDVGRMLALSLVHGGPPLRFFSRALYRSLLHFPRHPLLTLHDLGDTLFAAKVKTIKEAESLEELREAVLSASQYLEVAGCFQKVDSLSDKDALVEDMVNFHLVTQIHSPLQRLREGLKTLGLFEQIQMDPERFSTIFCRPPDKMSADSFANLFSVQFSDDAEKKTKEIAVDSFWRQYLHECEEGQCATTLDEVIIFATSVVVEPAMGFSPAPSVSFLHPAGSVNVLPQRHPRRNHLLLPVLPSYQLFKSHMEYAVCQLTVI</sequence>
<dbReference type="Pfam" id="PF13771">
    <property type="entry name" value="zf-HC5HC2H"/>
    <property type="match status" value="1"/>
</dbReference>
<reference evidence="15" key="1">
    <citation type="journal article" date="2023" name="Science">
        <title>Genome structures resolve the early diversification of teleost fishes.</title>
        <authorList>
            <person name="Parey E."/>
            <person name="Louis A."/>
            <person name="Montfort J."/>
            <person name="Bouchez O."/>
            <person name="Roques C."/>
            <person name="Iampietro C."/>
            <person name="Lluch J."/>
            <person name="Castinel A."/>
            <person name="Donnadieu C."/>
            <person name="Desvignes T."/>
            <person name="Floi Bucao C."/>
            <person name="Jouanno E."/>
            <person name="Wen M."/>
            <person name="Mejri S."/>
            <person name="Dirks R."/>
            <person name="Jansen H."/>
            <person name="Henkel C."/>
            <person name="Chen W.J."/>
            <person name="Zahm M."/>
            <person name="Cabau C."/>
            <person name="Klopp C."/>
            <person name="Thompson A.W."/>
            <person name="Robinson-Rechavi M."/>
            <person name="Braasch I."/>
            <person name="Lecointre G."/>
            <person name="Bobe J."/>
            <person name="Postlethwait J.H."/>
            <person name="Berthelot C."/>
            <person name="Roest Crollius H."/>
            <person name="Guiguen Y."/>
        </authorList>
    </citation>
    <scope>NUCLEOTIDE SEQUENCE</scope>
    <source>
        <strain evidence="15">NC1722</strain>
    </source>
</reference>
<dbReference type="PROSITE" id="PS51805">
    <property type="entry name" value="EPHD"/>
    <property type="match status" value="1"/>
</dbReference>
<comment type="caution">
    <text evidence="9">Lacks conserved residue(s) required for the propagation of feature annotation.</text>
</comment>
<dbReference type="Pfam" id="PF26054">
    <property type="entry name" value="PHD_G2E3"/>
    <property type="match status" value="1"/>
</dbReference>
<dbReference type="GO" id="GO:0005634">
    <property type="term" value="C:nucleus"/>
    <property type="evidence" value="ECO:0007669"/>
    <property type="project" value="TreeGrafter"/>
</dbReference>
<keyword evidence="3" id="KW-0808">Transferase</keyword>
<dbReference type="SMART" id="SM00249">
    <property type="entry name" value="PHD"/>
    <property type="match status" value="3"/>
</dbReference>
<dbReference type="InterPro" id="IPR000569">
    <property type="entry name" value="HECT_dom"/>
</dbReference>
<evidence type="ECO:0000256" key="4">
    <source>
        <dbReference type="ARBA" id="ARBA00022723"/>
    </source>
</evidence>
<evidence type="ECO:0000256" key="2">
    <source>
        <dbReference type="ARBA" id="ARBA00004906"/>
    </source>
</evidence>
<evidence type="ECO:0000259" key="14">
    <source>
        <dbReference type="PROSITE" id="PS51805"/>
    </source>
</evidence>
<evidence type="ECO:0000256" key="9">
    <source>
        <dbReference type="PROSITE-ProRule" id="PRU00104"/>
    </source>
</evidence>
<evidence type="ECO:0008006" key="17">
    <source>
        <dbReference type="Google" id="ProtNLM"/>
    </source>
</evidence>
<evidence type="ECO:0000256" key="3">
    <source>
        <dbReference type="ARBA" id="ARBA00022679"/>
    </source>
</evidence>
<dbReference type="SMART" id="SM00119">
    <property type="entry name" value="HECTc"/>
    <property type="match status" value="1"/>
</dbReference>
<dbReference type="InterPro" id="IPR001841">
    <property type="entry name" value="Znf_RING"/>
</dbReference>
<keyword evidence="7" id="KW-0862">Zinc</keyword>
<dbReference type="PROSITE" id="PS50237">
    <property type="entry name" value="HECT"/>
    <property type="match status" value="1"/>
</dbReference>
<name>A0AAD7SBG2_9TELE</name>
<keyword evidence="5 10" id="KW-0863">Zinc-finger</keyword>
<dbReference type="InterPro" id="IPR011011">
    <property type="entry name" value="Znf_FYVE_PHD"/>
</dbReference>
<dbReference type="AlphaFoldDB" id="A0AAD7SBG2"/>
<dbReference type="InterPro" id="IPR019786">
    <property type="entry name" value="Zinc_finger_PHD-type_CS"/>
</dbReference>
<evidence type="ECO:0000259" key="13">
    <source>
        <dbReference type="PROSITE" id="PS50237"/>
    </source>
</evidence>
<feature type="domain" description="HECT" evidence="13">
    <location>
        <begin position="360"/>
        <end position="669"/>
    </location>
</feature>
<evidence type="ECO:0000256" key="8">
    <source>
        <dbReference type="ARBA" id="ARBA00023242"/>
    </source>
</evidence>
<dbReference type="Pfam" id="PF00632">
    <property type="entry name" value="HECT"/>
    <property type="match status" value="1"/>
</dbReference>
<dbReference type="InterPro" id="IPR059102">
    <property type="entry name" value="PHD_PHF7/G2E3-like"/>
</dbReference>
<dbReference type="PROSITE" id="PS50089">
    <property type="entry name" value="ZF_RING_2"/>
    <property type="match status" value="1"/>
</dbReference>
<feature type="region of interest" description="Disordered" evidence="11">
    <location>
        <begin position="295"/>
        <end position="325"/>
    </location>
</feature>
<feature type="domain" description="PHD-type" evidence="14">
    <location>
        <begin position="14"/>
        <end position="131"/>
    </location>
</feature>
<protein>
    <recommendedName>
        <fullName evidence="17">G2/M phase-specific E3 ubiquitin-protein ligase</fullName>
    </recommendedName>
</protein>
<dbReference type="InterPro" id="IPR013083">
    <property type="entry name" value="Znf_RING/FYVE/PHD"/>
</dbReference>
<dbReference type="SUPFAM" id="SSF57903">
    <property type="entry name" value="FYVE/PHD zinc finger"/>
    <property type="match status" value="1"/>
</dbReference>
<comment type="caution">
    <text evidence="15">The sequence shown here is derived from an EMBL/GenBank/DDBJ whole genome shotgun (WGS) entry which is preliminary data.</text>
</comment>
<proteinExistence type="predicted"/>
<feature type="domain" description="RING-type" evidence="12">
    <location>
        <begin position="148"/>
        <end position="197"/>
    </location>
</feature>
<evidence type="ECO:0000256" key="7">
    <source>
        <dbReference type="ARBA" id="ARBA00022833"/>
    </source>
</evidence>
<dbReference type="EMBL" id="JAINUG010000083">
    <property type="protein sequence ID" value="KAJ8399475.1"/>
    <property type="molecule type" value="Genomic_DNA"/>
</dbReference>
<evidence type="ECO:0000256" key="11">
    <source>
        <dbReference type="SAM" id="MobiDB-lite"/>
    </source>
</evidence>
<dbReference type="Gene3D" id="3.30.40.10">
    <property type="entry name" value="Zinc/RING finger domain, C3HC4 (zinc finger)"/>
    <property type="match status" value="2"/>
</dbReference>
<comment type="pathway">
    <text evidence="2">Protein modification; protein ubiquitination.</text>
</comment>